<dbReference type="GO" id="GO:0015250">
    <property type="term" value="F:water channel activity"/>
    <property type="evidence" value="ECO:0007669"/>
    <property type="project" value="TreeGrafter"/>
</dbReference>
<dbReference type="FunFam" id="1.20.1080.10:FF:000005">
    <property type="entry name" value="Aquaporin 3"/>
    <property type="match status" value="1"/>
</dbReference>
<evidence type="ECO:0000256" key="3">
    <source>
        <dbReference type="ARBA" id="ARBA00020971"/>
    </source>
</evidence>
<dbReference type="PRINTS" id="PR02015">
    <property type="entry name" value="AQUAPORIN3"/>
</dbReference>
<evidence type="ECO:0000256" key="18">
    <source>
        <dbReference type="SAM" id="Phobius"/>
    </source>
</evidence>
<keyword evidence="8 18" id="KW-1133">Transmembrane helix</keyword>
<dbReference type="PANTHER" id="PTHR43829:SF13">
    <property type="entry name" value="AQUAPORIN-10"/>
    <property type="match status" value="1"/>
</dbReference>
<dbReference type="InterPro" id="IPR050363">
    <property type="entry name" value="MIP/Aquaporin"/>
</dbReference>
<evidence type="ECO:0000256" key="2">
    <source>
        <dbReference type="ARBA" id="ARBA00006175"/>
    </source>
</evidence>
<dbReference type="Pfam" id="PF00230">
    <property type="entry name" value="MIP"/>
    <property type="match status" value="1"/>
</dbReference>
<evidence type="ECO:0000256" key="1">
    <source>
        <dbReference type="ARBA" id="ARBA00004651"/>
    </source>
</evidence>
<protein>
    <recommendedName>
        <fullName evidence="3">Aquaporin-3</fullName>
    </recommendedName>
    <alternativeName>
        <fullName evidence="11">Aquaglyceroporin-3</fullName>
    </alternativeName>
</protein>
<dbReference type="Proteomes" id="UP000050525">
    <property type="component" value="Unassembled WGS sequence"/>
</dbReference>
<sequence length="625" mass="66426">MSFYDVFRGLFGFRRPRNPFFGGIMRDEDEDDDDDALDAEWGPAFGAGPAGEFGFSVGPGGMRFHNGLNFDQLFREFNELFHGLPGMESPPPAAGEKHRQSLRDYMLKYPDGPCPRTPVEDPDSGGGLGDGAGPAAPGRRPWQPFAGLEDAHPPPPALKEDRDLDSQVSSGGLETILRPSEPKSHSCFQSVSITTVTKPDGTVEERRTVQDSLGHRETTGQGNQHGQLGTGMVHRHLAAAGRAPHPGPEGLLFPGWLPAPLVLKPVALGCLILAGNAGAVLGRLVLLVLVCTETAMVSARFLAKAGTLLHVRSRLVRECLAESLAVFVQMLITLGAAAQTITSQGAKGGYVSSCLAGAVAVMVAIYIAGGVSGAHLNPAFSLAMCVLARCPWWKLPIFTVVQTLAAFLGAGAVYALYYDAIQHYSNGTLAVTGPWETASIFATYPAPYLSLQSGFLDQVMGTALLLVGILAIVDTQNKGIPKGLEPVAVAMLVLALSLSVGSNCSCAINPARDFGPRLFTYVAGWGPQVFRAGHGWWWVPVVAPLVGAVVGSMLYQVLVAFHHSPAPGSAHELEVEKQKEIPIFIISPQAEEQLKKATVLEEPWPVTSLPGPSTDREGSSPRHAM</sequence>
<dbReference type="InterPro" id="IPR000425">
    <property type="entry name" value="MIP"/>
</dbReference>
<feature type="transmembrane region" description="Helical" evidence="18">
    <location>
        <begin position="487"/>
        <end position="511"/>
    </location>
</feature>
<comment type="catalytic activity">
    <reaction evidence="14">
        <text>glycerol(in) = glycerol(out)</text>
        <dbReference type="Rhea" id="RHEA:29675"/>
        <dbReference type="ChEBI" id="CHEBI:17754"/>
    </reaction>
</comment>
<dbReference type="InterPro" id="IPR022357">
    <property type="entry name" value="MIP_CS"/>
</dbReference>
<keyword evidence="7" id="KW-0677">Repeat</keyword>
<dbReference type="NCBIfam" id="TIGR00861">
    <property type="entry name" value="MIP"/>
    <property type="match status" value="1"/>
</dbReference>
<feature type="region of interest" description="Disordered" evidence="17">
    <location>
        <begin position="110"/>
        <end position="192"/>
    </location>
</feature>
<evidence type="ECO:0000256" key="16">
    <source>
        <dbReference type="ARBA" id="ARBA00049716"/>
    </source>
</evidence>
<comment type="subcellular location">
    <subcellularLocation>
        <location evidence="1">Cell membrane</location>
        <topology evidence="1">Multi-pass membrane protein</topology>
    </subcellularLocation>
</comment>
<evidence type="ECO:0000256" key="4">
    <source>
        <dbReference type="ARBA" id="ARBA00022448"/>
    </source>
</evidence>
<evidence type="ECO:0000256" key="6">
    <source>
        <dbReference type="ARBA" id="ARBA00022692"/>
    </source>
</evidence>
<evidence type="ECO:0000313" key="19">
    <source>
        <dbReference type="EMBL" id="KYO49029.1"/>
    </source>
</evidence>
<keyword evidence="6 18" id="KW-0812">Transmembrane</keyword>
<comment type="function">
    <text evidence="15">Aquaglyceroporins form homotetrameric transmembrane channels, with each monomer independently mediating glycerol and water transport across the plasma membrane along their osmotic gradient. Could also be permeable to urea. Also participates in cell permeability to H2O2 and H2O2-mediated signaling. In skin, transports glycerol to the epidermis and stratum corneum, where it maintains hydration, elasticity, and supports lipid biosynthesis for barrier repair. In kidney, contributes to the reabsorption of water, helping the body maintain proper fluid balance.</text>
</comment>
<evidence type="ECO:0000256" key="8">
    <source>
        <dbReference type="ARBA" id="ARBA00022989"/>
    </source>
</evidence>
<comment type="catalytic activity">
    <reaction evidence="13">
        <text>H2O(in) = H2O(out)</text>
        <dbReference type="Rhea" id="RHEA:29667"/>
        <dbReference type="ChEBI" id="CHEBI:15377"/>
    </reaction>
</comment>
<evidence type="ECO:0000256" key="11">
    <source>
        <dbReference type="ARBA" id="ARBA00033020"/>
    </source>
</evidence>
<evidence type="ECO:0000256" key="12">
    <source>
        <dbReference type="ARBA" id="ARBA00033993"/>
    </source>
</evidence>
<comment type="subunit">
    <text evidence="16">Homotetramer; each monomer provides an independent glycerol/water pore. Could also exist in other oligomeric states.</text>
</comment>
<keyword evidence="9 18" id="KW-0472">Membrane</keyword>
<comment type="similarity">
    <text evidence="2">Belongs to the MIP/aquaporin (TC 1.A.8) family.</text>
</comment>
<comment type="catalytic activity">
    <reaction evidence="12">
        <text>urea(in) = urea(out)</text>
        <dbReference type="Rhea" id="RHEA:32799"/>
        <dbReference type="ChEBI" id="CHEBI:16199"/>
    </reaction>
</comment>
<evidence type="ECO:0000256" key="15">
    <source>
        <dbReference type="ARBA" id="ARBA00049592"/>
    </source>
</evidence>
<keyword evidence="20" id="KW-1185">Reference proteome</keyword>
<evidence type="ECO:0000256" key="17">
    <source>
        <dbReference type="SAM" id="MobiDB-lite"/>
    </source>
</evidence>
<evidence type="ECO:0000256" key="13">
    <source>
        <dbReference type="ARBA" id="ARBA00034651"/>
    </source>
</evidence>
<dbReference type="InterPro" id="IPR023275">
    <property type="entry name" value="Aquaporin_3"/>
</dbReference>
<proteinExistence type="inferred from homology"/>
<dbReference type="PANTHER" id="PTHR43829">
    <property type="entry name" value="AQUAPORIN OR AQUAGLYCEROPORIN RELATED"/>
    <property type="match status" value="1"/>
</dbReference>
<feature type="transmembrane region" description="Helical" evidence="18">
    <location>
        <begin position="315"/>
        <end position="338"/>
    </location>
</feature>
<dbReference type="eggNOG" id="KOG0224">
    <property type="taxonomic scope" value="Eukaryota"/>
</dbReference>
<dbReference type="STRING" id="8496.A0A151PJ30"/>
<dbReference type="GO" id="GO:0016323">
    <property type="term" value="C:basolateral plasma membrane"/>
    <property type="evidence" value="ECO:0007669"/>
    <property type="project" value="TreeGrafter"/>
</dbReference>
<feature type="region of interest" description="Disordered" evidence="17">
    <location>
        <begin position="604"/>
        <end position="625"/>
    </location>
</feature>
<dbReference type="PRINTS" id="PR00783">
    <property type="entry name" value="MINTRINSICP"/>
</dbReference>
<keyword evidence="10" id="KW-0325">Glycoprotein</keyword>
<accession>A0A151PJ30</accession>
<dbReference type="SUPFAM" id="SSF81338">
    <property type="entry name" value="Aquaporin-like"/>
    <property type="match status" value="1"/>
</dbReference>
<evidence type="ECO:0000256" key="9">
    <source>
        <dbReference type="ARBA" id="ARBA00023136"/>
    </source>
</evidence>
<feature type="transmembrane region" description="Helical" evidence="18">
    <location>
        <begin position="350"/>
        <end position="374"/>
    </location>
</feature>
<keyword evidence="5" id="KW-1003">Cell membrane</keyword>
<keyword evidence="4" id="KW-0813">Transport</keyword>
<comment type="caution">
    <text evidence="19">The sequence shown here is derived from an EMBL/GenBank/DDBJ whole genome shotgun (WGS) entry which is preliminary data.</text>
</comment>
<dbReference type="AlphaFoldDB" id="A0A151PJ30"/>
<evidence type="ECO:0000256" key="10">
    <source>
        <dbReference type="ARBA" id="ARBA00023180"/>
    </source>
</evidence>
<dbReference type="GO" id="GO:0015254">
    <property type="term" value="F:glycerol channel activity"/>
    <property type="evidence" value="ECO:0007669"/>
    <property type="project" value="TreeGrafter"/>
</dbReference>
<feature type="transmembrane region" description="Helical" evidence="18">
    <location>
        <begin position="455"/>
        <end position="475"/>
    </location>
</feature>
<dbReference type="EMBL" id="AKHW03000118">
    <property type="protein sequence ID" value="KYO49029.1"/>
    <property type="molecule type" value="Genomic_DNA"/>
</dbReference>
<gene>
    <name evidence="19" type="primary">AQP10</name>
    <name evidence="19" type="ORF">Y1Q_0016614</name>
</gene>
<feature type="compositionally biased region" description="Basic and acidic residues" evidence="17">
    <location>
        <begin position="614"/>
        <end position="625"/>
    </location>
</feature>
<dbReference type="GO" id="GO:0015204">
    <property type="term" value="F:urea transmembrane transporter activity"/>
    <property type="evidence" value="ECO:0007669"/>
    <property type="project" value="TreeGrafter"/>
</dbReference>
<feature type="transmembrane region" description="Helical" evidence="18">
    <location>
        <begin position="535"/>
        <end position="555"/>
    </location>
</feature>
<feature type="transmembrane region" description="Helical" evidence="18">
    <location>
        <begin position="395"/>
        <end position="417"/>
    </location>
</feature>
<dbReference type="PROSITE" id="PS00221">
    <property type="entry name" value="MIP"/>
    <property type="match status" value="1"/>
</dbReference>
<evidence type="ECO:0000313" key="20">
    <source>
        <dbReference type="Proteomes" id="UP000050525"/>
    </source>
</evidence>
<dbReference type="CDD" id="cd00333">
    <property type="entry name" value="MIP"/>
    <property type="match status" value="1"/>
</dbReference>
<organism evidence="19 20">
    <name type="scientific">Alligator mississippiensis</name>
    <name type="common">American alligator</name>
    <dbReference type="NCBI Taxonomy" id="8496"/>
    <lineage>
        <taxon>Eukaryota</taxon>
        <taxon>Metazoa</taxon>
        <taxon>Chordata</taxon>
        <taxon>Craniata</taxon>
        <taxon>Vertebrata</taxon>
        <taxon>Euteleostomi</taxon>
        <taxon>Archelosauria</taxon>
        <taxon>Archosauria</taxon>
        <taxon>Crocodylia</taxon>
        <taxon>Alligatoridae</taxon>
        <taxon>Alligatorinae</taxon>
        <taxon>Alligator</taxon>
    </lineage>
</organism>
<name>A0A151PJ30_ALLMI</name>
<dbReference type="Gene3D" id="1.20.1080.10">
    <property type="entry name" value="Glycerol uptake facilitator protein"/>
    <property type="match status" value="1"/>
</dbReference>
<reference evidence="19 20" key="1">
    <citation type="journal article" date="2012" name="Genome Biol.">
        <title>Sequencing three crocodilian genomes to illuminate the evolution of archosaurs and amniotes.</title>
        <authorList>
            <person name="St John J.A."/>
            <person name="Braun E.L."/>
            <person name="Isberg S.R."/>
            <person name="Miles L.G."/>
            <person name="Chong A.Y."/>
            <person name="Gongora J."/>
            <person name="Dalzell P."/>
            <person name="Moran C."/>
            <person name="Bed'hom B."/>
            <person name="Abzhanov A."/>
            <person name="Burgess S.C."/>
            <person name="Cooksey A.M."/>
            <person name="Castoe T.A."/>
            <person name="Crawford N.G."/>
            <person name="Densmore L.D."/>
            <person name="Drew J.C."/>
            <person name="Edwards S.V."/>
            <person name="Faircloth B.C."/>
            <person name="Fujita M.K."/>
            <person name="Greenwold M.J."/>
            <person name="Hoffmann F.G."/>
            <person name="Howard J.M."/>
            <person name="Iguchi T."/>
            <person name="Janes D.E."/>
            <person name="Khan S.Y."/>
            <person name="Kohno S."/>
            <person name="de Koning A.J."/>
            <person name="Lance S.L."/>
            <person name="McCarthy F.M."/>
            <person name="McCormack J.E."/>
            <person name="Merchant M.E."/>
            <person name="Peterson D.G."/>
            <person name="Pollock D.D."/>
            <person name="Pourmand N."/>
            <person name="Raney B.J."/>
            <person name="Roessler K.A."/>
            <person name="Sanford J.R."/>
            <person name="Sawyer R.H."/>
            <person name="Schmidt C.J."/>
            <person name="Triplett E.W."/>
            <person name="Tuberville T.D."/>
            <person name="Venegas-Anaya M."/>
            <person name="Howard J.T."/>
            <person name="Jarvis E.D."/>
            <person name="Guillette L.J.Jr."/>
            <person name="Glenn T.C."/>
            <person name="Green R.E."/>
            <person name="Ray D.A."/>
        </authorList>
    </citation>
    <scope>NUCLEOTIDE SEQUENCE [LARGE SCALE GENOMIC DNA]</scope>
    <source>
        <strain evidence="19">KSC_2009_1</strain>
    </source>
</reference>
<evidence type="ECO:0000256" key="7">
    <source>
        <dbReference type="ARBA" id="ARBA00022737"/>
    </source>
</evidence>
<dbReference type="InterPro" id="IPR023271">
    <property type="entry name" value="Aquaporin-like"/>
</dbReference>
<evidence type="ECO:0000256" key="5">
    <source>
        <dbReference type="ARBA" id="ARBA00022475"/>
    </source>
</evidence>
<evidence type="ECO:0000256" key="14">
    <source>
        <dbReference type="ARBA" id="ARBA00049405"/>
    </source>
</evidence>